<proteinExistence type="predicted"/>
<dbReference type="AlphaFoldDB" id="A0A3N4J8T0"/>
<reference evidence="1 2" key="1">
    <citation type="journal article" date="2018" name="Nat. Ecol. Evol.">
        <title>Pezizomycetes genomes reveal the molecular basis of ectomycorrhizal truffle lifestyle.</title>
        <authorList>
            <person name="Murat C."/>
            <person name="Payen T."/>
            <person name="Noel B."/>
            <person name="Kuo A."/>
            <person name="Morin E."/>
            <person name="Chen J."/>
            <person name="Kohler A."/>
            <person name="Krizsan K."/>
            <person name="Balestrini R."/>
            <person name="Da Silva C."/>
            <person name="Montanini B."/>
            <person name="Hainaut M."/>
            <person name="Levati E."/>
            <person name="Barry K.W."/>
            <person name="Belfiori B."/>
            <person name="Cichocki N."/>
            <person name="Clum A."/>
            <person name="Dockter R.B."/>
            <person name="Fauchery L."/>
            <person name="Guy J."/>
            <person name="Iotti M."/>
            <person name="Le Tacon F."/>
            <person name="Lindquist E.A."/>
            <person name="Lipzen A."/>
            <person name="Malagnac F."/>
            <person name="Mello A."/>
            <person name="Molinier V."/>
            <person name="Miyauchi S."/>
            <person name="Poulain J."/>
            <person name="Riccioni C."/>
            <person name="Rubini A."/>
            <person name="Sitrit Y."/>
            <person name="Splivallo R."/>
            <person name="Traeger S."/>
            <person name="Wang M."/>
            <person name="Zifcakova L."/>
            <person name="Wipf D."/>
            <person name="Zambonelli A."/>
            <person name="Paolocci F."/>
            <person name="Nowrousian M."/>
            <person name="Ottonello S."/>
            <person name="Baldrian P."/>
            <person name="Spatafora J.W."/>
            <person name="Henrissat B."/>
            <person name="Nagy L.G."/>
            <person name="Aury J.M."/>
            <person name="Wincker P."/>
            <person name="Grigoriev I.V."/>
            <person name="Bonfante P."/>
            <person name="Martin F.M."/>
        </authorList>
    </citation>
    <scope>NUCLEOTIDE SEQUENCE [LARGE SCALE GENOMIC DNA]</scope>
    <source>
        <strain evidence="1 2">120613-1</strain>
    </source>
</reference>
<sequence>MTAAAKVVRCVASFSYASLSPAATLQRGLTAQLRRRFISSSGKDGKVAVKVDVENRRID</sequence>
<gene>
    <name evidence="1" type="ORF">L873DRAFT_1814157</name>
</gene>
<keyword evidence="2" id="KW-1185">Reference proteome</keyword>
<evidence type="ECO:0000313" key="1">
    <source>
        <dbReference type="EMBL" id="RPA94605.1"/>
    </source>
</evidence>
<dbReference type="Proteomes" id="UP000276215">
    <property type="component" value="Unassembled WGS sequence"/>
</dbReference>
<organism evidence="1 2">
    <name type="scientific">Choiromyces venosus 120613-1</name>
    <dbReference type="NCBI Taxonomy" id="1336337"/>
    <lineage>
        <taxon>Eukaryota</taxon>
        <taxon>Fungi</taxon>
        <taxon>Dikarya</taxon>
        <taxon>Ascomycota</taxon>
        <taxon>Pezizomycotina</taxon>
        <taxon>Pezizomycetes</taxon>
        <taxon>Pezizales</taxon>
        <taxon>Tuberaceae</taxon>
        <taxon>Choiromyces</taxon>
    </lineage>
</organism>
<evidence type="ECO:0000313" key="2">
    <source>
        <dbReference type="Proteomes" id="UP000276215"/>
    </source>
</evidence>
<name>A0A3N4J8T0_9PEZI</name>
<accession>A0A3N4J8T0</accession>
<dbReference type="EMBL" id="ML120435">
    <property type="protein sequence ID" value="RPA94605.1"/>
    <property type="molecule type" value="Genomic_DNA"/>
</dbReference>
<protein>
    <submittedName>
        <fullName evidence="1">Uncharacterized protein</fullName>
    </submittedName>
</protein>